<accession>M8CTW0</accession>
<dbReference type="InterPro" id="IPR011761">
    <property type="entry name" value="ATP-grasp"/>
</dbReference>
<dbReference type="GO" id="GO:0046872">
    <property type="term" value="F:metal ion binding"/>
    <property type="evidence" value="ECO:0007669"/>
    <property type="project" value="InterPro"/>
</dbReference>
<dbReference type="EMBL" id="APCD01000029">
    <property type="protein sequence ID" value="EMT44978.1"/>
    <property type="molecule type" value="Genomic_DNA"/>
</dbReference>
<dbReference type="InterPro" id="IPR052032">
    <property type="entry name" value="ATP-dep_AA_Ligase"/>
</dbReference>
<keyword evidence="2 4" id="KW-0547">Nucleotide-binding</keyword>
<reference evidence="6 7" key="1">
    <citation type="submission" date="2013-03" db="EMBL/GenBank/DDBJ databases">
        <title>Assembly of a new bacterial strain Anoxybacillus flavithermus AK1.</title>
        <authorList>
            <person name="Rajan I."/>
            <person name="PoliReddy D."/>
            <person name="Sugumar T."/>
            <person name="Rathinam K."/>
            <person name="Alqarawi S."/>
            <person name="Khalil A.B."/>
            <person name="Sivakumar N."/>
        </authorList>
    </citation>
    <scope>NUCLEOTIDE SEQUENCE [LARGE SCALE GENOMIC DNA]</scope>
    <source>
        <strain evidence="6 7">AK1</strain>
    </source>
</reference>
<dbReference type="Gene3D" id="3.30.1490.20">
    <property type="entry name" value="ATP-grasp fold, A domain"/>
    <property type="match status" value="1"/>
</dbReference>
<evidence type="ECO:0000313" key="7">
    <source>
        <dbReference type="Proteomes" id="UP000012085"/>
    </source>
</evidence>
<keyword evidence="1 6" id="KW-0436">Ligase</keyword>
<dbReference type="RefSeq" id="WP_003398887.1">
    <property type="nucleotide sequence ID" value="NZ_APCD01000029.1"/>
</dbReference>
<dbReference type="Proteomes" id="UP000012085">
    <property type="component" value="Unassembled WGS sequence"/>
</dbReference>
<sequence>MNVLLVGFNKSWAEALEREDVNVFVIEERDIWVKKNLSVKNYTNIKDVAFFEYQQKTNFEQLISYANSKDINVVIPGLEYSVLAATTIASNLRLPNIGLKAAKILTNKFLLRSSLKKTHIPQPRYQKISSLDDIKNFYKTPIVIKPINRQASAGVVKVYHYDDIEWAWRESQKADEGIHVVDRELSWEYMVEELLEGQEISTEVLVHEGEIEFFNITVKQTADGNFPVELGHYVPGTDIPNTVQKRLHTYIKMLIEAIEVETGILHAEWIIVEDTPYIIECAGRAPGDLIFTMVRESYNFCPYKATLNLLANNKPDINNIPSNGAGIAYLYSYKSGILESINGIEKLKKGVDDVLDFALFINTGDKINELKSSWDRIGFVLCKGIDGVTAFRKAKEKVNELQIKIVQEMNLHES</sequence>
<evidence type="ECO:0000313" key="6">
    <source>
        <dbReference type="EMBL" id="EMT44978.1"/>
    </source>
</evidence>
<dbReference type="Pfam" id="PF18603">
    <property type="entry name" value="LAL_C2"/>
    <property type="match status" value="1"/>
</dbReference>
<gene>
    <name evidence="6" type="ORF">H919_12498</name>
</gene>
<dbReference type="PATRIC" id="fig|1297581.3.peg.2527"/>
<comment type="caution">
    <text evidence="6">The sequence shown here is derived from an EMBL/GenBank/DDBJ whole genome shotgun (WGS) entry which is preliminary data.</text>
</comment>
<dbReference type="SUPFAM" id="SSF56059">
    <property type="entry name" value="Glutathione synthetase ATP-binding domain-like"/>
    <property type="match status" value="1"/>
</dbReference>
<dbReference type="PANTHER" id="PTHR43585">
    <property type="entry name" value="FUMIPYRROLE BIOSYNTHESIS PROTEIN C"/>
    <property type="match status" value="1"/>
</dbReference>
<reference evidence="6 7" key="2">
    <citation type="journal article" date="2015" name="Genome Announc.">
        <title>Genome Sequence of Anoxybacillus flavithermus Strain AK1, a Thermophile Isolated from a Hot Spring in Saudi Arabia.</title>
        <authorList>
            <person name="Khalil A."/>
            <person name="Sivakumar N."/>
            <person name="Qarawi S."/>
        </authorList>
    </citation>
    <scope>NUCLEOTIDE SEQUENCE [LARGE SCALE GENOMIC DNA]</scope>
    <source>
        <strain evidence="6 7">AK1</strain>
    </source>
</reference>
<dbReference type="AlphaFoldDB" id="M8CTW0"/>
<evidence type="ECO:0000256" key="4">
    <source>
        <dbReference type="PROSITE-ProRule" id="PRU00409"/>
    </source>
</evidence>
<organism evidence="6 7">
    <name type="scientific">Anoxybacillus flavithermus AK1</name>
    <dbReference type="NCBI Taxonomy" id="1297581"/>
    <lineage>
        <taxon>Bacteria</taxon>
        <taxon>Bacillati</taxon>
        <taxon>Bacillota</taxon>
        <taxon>Bacilli</taxon>
        <taxon>Bacillales</taxon>
        <taxon>Anoxybacillaceae</taxon>
        <taxon>Anoxybacillus</taxon>
    </lineage>
</organism>
<keyword evidence="3 4" id="KW-0067">ATP-binding</keyword>
<dbReference type="Pfam" id="PF13535">
    <property type="entry name" value="ATP-grasp_4"/>
    <property type="match status" value="1"/>
</dbReference>
<dbReference type="GO" id="GO:0016874">
    <property type="term" value="F:ligase activity"/>
    <property type="evidence" value="ECO:0007669"/>
    <property type="project" value="UniProtKB-KW"/>
</dbReference>
<dbReference type="Gene3D" id="3.40.50.20">
    <property type="match status" value="1"/>
</dbReference>
<name>M8CTW0_9BACL</name>
<dbReference type="InterPro" id="IPR040570">
    <property type="entry name" value="LAL_C2"/>
</dbReference>
<dbReference type="InterPro" id="IPR013815">
    <property type="entry name" value="ATP_grasp_subdomain_1"/>
</dbReference>
<proteinExistence type="predicted"/>
<dbReference type="PANTHER" id="PTHR43585:SF2">
    <property type="entry name" value="ATP-GRASP ENZYME FSQD"/>
    <property type="match status" value="1"/>
</dbReference>
<evidence type="ECO:0000259" key="5">
    <source>
        <dbReference type="PROSITE" id="PS50975"/>
    </source>
</evidence>
<evidence type="ECO:0000256" key="2">
    <source>
        <dbReference type="ARBA" id="ARBA00022741"/>
    </source>
</evidence>
<dbReference type="GO" id="GO:0005524">
    <property type="term" value="F:ATP binding"/>
    <property type="evidence" value="ECO:0007669"/>
    <property type="project" value="UniProtKB-UniRule"/>
</dbReference>
<feature type="domain" description="ATP-grasp" evidence="5">
    <location>
        <begin position="112"/>
        <end position="311"/>
    </location>
</feature>
<protein>
    <submittedName>
        <fullName evidence="6">Alanine-anticapsin ligase bacD-like protein</fullName>
    </submittedName>
</protein>
<evidence type="ECO:0000256" key="1">
    <source>
        <dbReference type="ARBA" id="ARBA00022598"/>
    </source>
</evidence>
<dbReference type="Gene3D" id="3.30.470.20">
    <property type="entry name" value="ATP-grasp fold, B domain"/>
    <property type="match status" value="1"/>
</dbReference>
<dbReference type="PROSITE" id="PS50975">
    <property type="entry name" value="ATP_GRASP"/>
    <property type="match status" value="1"/>
</dbReference>
<evidence type="ECO:0000256" key="3">
    <source>
        <dbReference type="ARBA" id="ARBA00022840"/>
    </source>
</evidence>